<dbReference type="EMBL" id="MU155192">
    <property type="protein sequence ID" value="KAF9480599.1"/>
    <property type="molecule type" value="Genomic_DNA"/>
</dbReference>
<evidence type="ECO:0000313" key="1">
    <source>
        <dbReference type="EMBL" id="KAF9480599.1"/>
    </source>
</evidence>
<keyword evidence="2" id="KW-1185">Reference proteome</keyword>
<protein>
    <submittedName>
        <fullName evidence="1">Uncharacterized protein</fullName>
    </submittedName>
</protein>
<evidence type="ECO:0000313" key="2">
    <source>
        <dbReference type="Proteomes" id="UP000807469"/>
    </source>
</evidence>
<name>A0A9P5Z5V1_9AGAR</name>
<proteinExistence type="predicted"/>
<comment type="caution">
    <text evidence="1">The sequence shown here is derived from an EMBL/GenBank/DDBJ whole genome shotgun (WGS) entry which is preliminary data.</text>
</comment>
<sequence>MSDSSERTLTPILSLATLPTLDCTNIVSPFPMRSTPFAYSTTSERFEYPFPIIQPVPSPEFCSSSLTPTQALASGSIVPPSATGRGMSMCSFASFAEGEPPRHSEPLPYPPASAAIAVSQSLNRTQFRDTLIADEALYHHRHTASELCVRAGTNPPMPPSLALKRRSLHLDDDLRAEDDGKL</sequence>
<organism evidence="1 2">
    <name type="scientific">Pholiota conissans</name>
    <dbReference type="NCBI Taxonomy" id="109636"/>
    <lineage>
        <taxon>Eukaryota</taxon>
        <taxon>Fungi</taxon>
        <taxon>Dikarya</taxon>
        <taxon>Basidiomycota</taxon>
        <taxon>Agaricomycotina</taxon>
        <taxon>Agaricomycetes</taxon>
        <taxon>Agaricomycetidae</taxon>
        <taxon>Agaricales</taxon>
        <taxon>Agaricineae</taxon>
        <taxon>Strophariaceae</taxon>
        <taxon>Pholiota</taxon>
    </lineage>
</organism>
<dbReference type="Proteomes" id="UP000807469">
    <property type="component" value="Unassembled WGS sequence"/>
</dbReference>
<accession>A0A9P5Z5V1</accession>
<gene>
    <name evidence="1" type="ORF">BDN70DRAFT_931618</name>
</gene>
<dbReference type="AlphaFoldDB" id="A0A9P5Z5V1"/>
<reference evidence="1" key="1">
    <citation type="submission" date="2020-11" db="EMBL/GenBank/DDBJ databases">
        <authorList>
            <consortium name="DOE Joint Genome Institute"/>
            <person name="Ahrendt S."/>
            <person name="Riley R."/>
            <person name="Andreopoulos W."/>
            <person name="Labutti K."/>
            <person name="Pangilinan J."/>
            <person name="Ruiz-Duenas F.J."/>
            <person name="Barrasa J.M."/>
            <person name="Sanchez-Garcia M."/>
            <person name="Camarero S."/>
            <person name="Miyauchi S."/>
            <person name="Serrano A."/>
            <person name="Linde D."/>
            <person name="Babiker R."/>
            <person name="Drula E."/>
            <person name="Ayuso-Fernandez I."/>
            <person name="Pacheco R."/>
            <person name="Padilla G."/>
            <person name="Ferreira P."/>
            <person name="Barriuso J."/>
            <person name="Kellner H."/>
            <person name="Castanera R."/>
            <person name="Alfaro M."/>
            <person name="Ramirez L."/>
            <person name="Pisabarro A.G."/>
            <person name="Kuo A."/>
            <person name="Tritt A."/>
            <person name="Lipzen A."/>
            <person name="He G."/>
            <person name="Yan M."/>
            <person name="Ng V."/>
            <person name="Cullen D."/>
            <person name="Martin F."/>
            <person name="Rosso M.-N."/>
            <person name="Henrissat B."/>
            <person name="Hibbett D."/>
            <person name="Martinez A.T."/>
            <person name="Grigoriev I.V."/>
        </authorList>
    </citation>
    <scope>NUCLEOTIDE SEQUENCE</scope>
    <source>
        <strain evidence="1">CIRM-BRFM 674</strain>
    </source>
</reference>